<dbReference type="GO" id="GO:0017171">
    <property type="term" value="F:serine hydrolase activity"/>
    <property type="evidence" value="ECO:0007669"/>
    <property type="project" value="TreeGrafter"/>
</dbReference>
<evidence type="ECO:0000256" key="4">
    <source>
        <dbReference type="RuleBase" id="RU004262"/>
    </source>
</evidence>
<feature type="domain" description="Lipase" evidence="6">
    <location>
        <begin position="271"/>
        <end position="336"/>
    </location>
</feature>
<dbReference type="Pfam" id="PF00151">
    <property type="entry name" value="Lipase"/>
    <property type="match status" value="2"/>
</dbReference>
<keyword evidence="5" id="KW-0732">Signal</keyword>
<keyword evidence="3" id="KW-0964">Secreted</keyword>
<dbReference type="PANTHER" id="PTHR11610:SF173">
    <property type="entry name" value="LIPASE DOMAIN-CONTAINING PROTEIN-RELATED"/>
    <property type="match status" value="1"/>
</dbReference>
<feature type="chain" id="PRO_5035450990" description="Lipase domain-containing protein" evidence="5">
    <location>
        <begin position="20"/>
        <end position="339"/>
    </location>
</feature>
<feature type="domain" description="Lipase" evidence="6">
    <location>
        <begin position="66"/>
        <end position="270"/>
    </location>
</feature>
<dbReference type="PANTHER" id="PTHR11610">
    <property type="entry name" value="LIPASE"/>
    <property type="match status" value="1"/>
</dbReference>
<evidence type="ECO:0000256" key="1">
    <source>
        <dbReference type="ARBA" id="ARBA00004613"/>
    </source>
</evidence>
<dbReference type="InterPro" id="IPR000734">
    <property type="entry name" value="TAG_lipase"/>
</dbReference>
<evidence type="ECO:0000256" key="5">
    <source>
        <dbReference type="SAM" id="SignalP"/>
    </source>
</evidence>
<dbReference type="PRINTS" id="PR00821">
    <property type="entry name" value="TAGLIPASE"/>
</dbReference>
<comment type="subcellular location">
    <subcellularLocation>
        <location evidence="1">Secreted</location>
    </subcellularLocation>
</comment>
<name>A0A8K0KEH0_LADFU</name>
<reference evidence="7" key="2">
    <citation type="submission" date="2017-10" db="EMBL/GenBank/DDBJ databases">
        <title>Ladona fulva Genome sequencing and assembly.</title>
        <authorList>
            <person name="Murali S."/>
            <person name="Richards S."/>
            <person name="Bandaranaike D."/>
            <person name="Bellair M."/>
            <person name="Blankenburg K."/>
            <person name="Chao H."/>
            <person name="Dinh H."/>
            <person name="Doddapaneni H."/>
            <person name="Dugan-Rocha S."/>
            <person name="Elkadiri S."/>
            <person name="Gnanaolivu R."/>
            <person name="Hernandez B."/>
            <person name="Skinner E."/>
            <person name="Javaid M."/>
            <person name="Lee S."/>
            <person name="Li M."/>
            <person name="Ming W."/>
            <person name="Munidasa M."/>
            <person name="Muniz J."/>
            <person name="Nguyen L."/>
            <person name="Hughes D."/>
            <person name="Osuji N."/>
            <person name="Pu L.-L."/>
            <person name="Puazo M."/>
            <person name="Qu C."/>
            <person name="Quiroz J."/>
            <person name="Raj R."/>
            <person name="Weissenberger G."/>
            <person name="Xin Y."/>
            <person name="Zou X."/>
            <person name="Han Y."/>
            <person name="Worley K."/>
            <person name="Muzny D."/>
            <person name="Gibbs R."/>
        </authorList>
    </citation>
    <scope>NUCLEOTIDE SEQUENCE</scope>
    <source>
        <strain evidence="7">Sampled in the wild</strain>
    </source>
</reference>
<dbReference type="Proteomes" id="UP000792457">
    <property type="component" value="Unassembled WGS sequence"/>
</dbReference>
<sequence length="339" mass="36720">MKVLSAAFTSFLCFPTASSISSDMDFLPILLCIAAFTYSGAENASEGRAFLMHFPDAKGNAQLSIVASTRDVPPINPEEDVTFFLYTRRGSSQLYVGNSTLLHESTFNASLPTRLVTHGYRDTVESSTVQDIKNMYLDVEDCNVVGIDWSGIADNIMYGTVKEQTKQIGPFVAKFIDFLVEETKMNLANVHLSGHSLGAHVMGLTGKSVQTGKVGRITGIDPAGVLYTVENDSERLAVGDAEFVDIIHACGGLLGFKEPIGDVDFFPNVGACSHSRAWKYFAESIGTDAFQSLPCDSYDNFKAGKCDNEPKVPMGEYAPSNIRGTYFLDTSSSPPYALG</sequence>
<reference evidence="7" key="1">
    <citation type="submission" date="2013-04" db="EMBL/GenBank/DDBJ databases">
        <authorList>
            <person name="Qu J."/>
            <person name="Murali S.C."/>
            <person name="Bandaranaike D."/>
            <person name="Bellair M."/>
            <person name="Blankenburg K."/>
            <person name="Chao H."/>
            <person name="Dinh H."/>
            <person name="Doddapaneni H."/>
            <person name="Downs B."/>
            <person name="Dugan-Rocha S."/>
            <person name="Elkadiri S."/>
            <person name="Gnanaolivu R.D."/>
            <person name="Hernandez B."/>
            <person name="Javaid M."/>
            <person name="Jayaseelan J.C."/>
            <person name="Lee S."/>
            <person name="Li M."/>
            <person name="Ming W."/>
            <person name="Munidasa M."/>
            <person name="Muniz J."/>
            <person name="Nguyen L."/>
            <person name="Ongeri F."/>
            <person name="Osuji N."/>
            <person name="Pu L.-L."/>
            <person name="Puazo M."/>
            <person name="Qu C."/>
            <person name="Quiroz J."/>
            <person name="Raj R."/>
            <person name="Weissenberger G."/>
            <person name="Xin Y."/>
            <person name="Zou X."/>
            <person name="Han Y."/>
            <person name="Richards S."/>
            <person name="Worley K."/>
            <person name="Muzny D."/>
            <person name="Gibbs R."/>
        </authorList>
    </citation>
    <scope>NUCLEOTIDE SEQUENCE</scope>
    <source>
        <strain evidence="7">Sampled in the wild</strain>
    </source>
</reference>
<dbReference type="InterPro" id="IPR029058">
    <property type="entry name" value="AB_hydrolase_fold"/>
</dbReference>
<gene>
    <name evidence="7" type="ORF">J437_LFUL012624</name>
</gene>
<evidence type="ECO:0000313" key="7">
    <source>
        <dbReference type="EMBL" id="KAG8232977.1"/>
    </source>
</evidence>
<keyword evidence="8" id="KW-1185">Reference proteome</keyword>
<dbReference type="SUPFAM" id="SSF53474">
    <property type="entry name" value="alpha/beta-Hydrolases"/>
    <property type="match status" value="1"/>
</dbReference>
<comment type="similarity">
    <text evidence="2 4">Belongs to the AB hydrolase superfamily. Lipase family.</text>
</comment>
<dbReference type="GO" id="GO:0016298">
    <property type="term" value="F:lipase activity"/>
    <property type="evidence" value="ECO:0007669"/>
    <property type="project" value="InterPro"/>
</dbReference>
<dbReference type="EMBL" id="KZ308677">
    <property type="protein sequence ID" value="KAG8232977.1"/>
    <property type="molecule type" value="Genomic_DNA"/>
</dbReference>
<dbReference type="AlphaFoldDB" id="A0A8K0KEH0"/>
<dbReference type="OrthoDB" id="199913at2759"/>
<dbReference type="GO" id="GO:0005615">
    <property type="term" value="C:extracellular space"/>
    <property type="evidence" value="ECO:0007669"/>
    <property type="project" value="TreeGrafter"/>
</dbReference>
<dbReference type="GO" id="GO:0016042">
    <property type="term" value="P:lipid catabolic process"/>
    <property type="evidence" value="ECO:0007669"/>
    <property type="project" value="TreeGrafter"/>
</dbReference>
<dbReference type="InterPro" id="IPR013818">
    <property type="entry name" value="Lipase"/>
</dbReference>
<evidence type="ECO:0000259" key="6">
    <source>
        <dbReference type="Pfam" id="PF00151"/>
    </source>
</evidence>
<dbReference type="Gene3D" id="3.40.50.1820">
    <property type="entry name" value="alpha/beta hydrolase"/>
    <property type="match status" value="1"/>
</dbReference>
<organism evidence="7 8">
    <name type="scientific">Ladona fulva</name>
    <name type="common">Scarce chaser dragonfly</name>
    <name type="synonym">Libellula fulva</name>
    <dbReference type="NCBI Taxonomy" id="123851"/>
    <lineage>
        <taxon>Eukaryota</taxon>
        <taxon>Metazoa</taxon>
        <taxon>Ecdysozoa</taxon>
        <taxon>Arthropoda</taxon>
        <taxon>Hexapoda</taxon>
        <taxon>Insecta</taxon>
        <taxon>Pterygota</taxon>
        <taxon>Palaeoptera</taxon>
        <taxon>Odonata</taxon>
        <taxon>Epiprocta</taxon>
        <taxon>Anisoptera</taxon>
        <taxon>Libelluloidea</taxon>
        <taxon>Libellulidae</taxon>
        <taxon>Ladona</taxon>
    </lineage>
</organism>
<evidence type="ECO:0000256" key="3">
    <source>
        <dbReference type="ARBA" id="ARBA00022525"/>
    </source>
</evidence>
<dbReference type="InterPro" id="IPR033906">
    <property type="entry name" value="Lipase_N"/>
</dbReference>
<comment type="caution">
    <text evidence="7">The sequence shown here is derived from an EMBL/GenBank/DDBJ whole genome shotgun (WGS) entry which is preliminary data.</text>
</comment>
<protein>
    <recommendedName>
        <fullName evidence="6">Lipase domain-containing protein</fullName>
    </recommendedName>
</protein>
<proteinExistence type="inferred from homology"/>
<accession>A0A8K0KEH0</accession>
<evidence type="ECO:0000313" key="8">
    <source>
        <dbReference type="Proteomes" id="UP000792457"/>
    </source>
</evidence>
<evidence type="ECO:0000256" key="2">
    <source>
        <dbReference type="ARBA" id="ARBA00010701"/>
    </source>
</evidence>
<dbReference type="CDD" id="cd00707">
    <property type="entry name" value="Pancreat_lipase_like"/>
    <property type="match status" value="1"/>
</dbReference>
<feature type="signal peptide" evidence="5">
    <location>
        <begin position="1"/>
        <end position="19"/>
    </location>
</feature>